<protein>
    <submittedName>
        <fullName evidence="1">Uncharacterized protein</fullName>
    </submittedName>
</protein>
<comment type="caution">
    <text evidence="1">The sequence shown here is derived from an EMBL/GenBank/DDBJ whole genome shotgun (WGS) entry which is preliminary data.</text>
</comment>
<proteinExistence type="predicted"/>
<dbReference type="EMBL" id="NIZT01000033">
    <property type="protein sequence ID" value="RBQ22916.1"/>
    <property type="molecule type" value="Genomic_DNA"/>
</dbReference>
<name>A0A366M9Q1_9EURY</name>
<dbReference type="Proteomes" id="UP000253099">
    <property type="component" value="Unassembled WGS sequence"/>
</dbReference>
<gene>
    <name evidence="1" type="ORF">ALNOE001_13880</name>
</gene>
<evidence type="ECO:0000313" key="1">
    <source>
        <dbReference type="EMBL" id="RBQ22916.1"/>
    </source>
</evidence>
<accession>A0A366M9Q1</accession>
<sequence length="101" mass="12095">MKTIIERGSKNKLKLTRYTYDKVWDDKTEEFLNRFIKKVIYVKSKLYLKDYYLKIYKPIMTKYLTNQSHNCVGIVQIDPERIIHEEIAFALLNNSSGKWNG</sequence>
<evidence type="ECO:0000313" key="2">
    <source>
        <dbReference type="Proteomes" id="UP000253099"/>
    </source>
</evidence>
<organism evidence="1 2">
    <name type="scientific">Candidatus Methanobinarius endosymbioticus</name>
    <dbReference type="NCBI Taxonomy" id="2006182"/>
    <lineage>
        <taxon>Archaea</taxon>
        <taxon>Methanobacteriati</taxon>
        <taxon>Methanobacteriota</taxon>
        <taxon>Methanomada group</taxon>
        <taxon>Methanobacteria</taxon>
        <taxon>Methanobacteriales</taxon>
        <taxon>Methanobacteriaceae</taxon>
        <taxon>Candidatus Methanobinarius</taxon>
    </lineage>
</organism>
<reference evidence="1 2" key="1">
    <citation type="submission" date="2018-06" db="EMBL/GenBank/DDBJ databases">
        <title>Genomic insight into two independent archaeal endosymbiosis events.</title>
        <authorList>
            <person name="Lind A.E."/>
            <person name="Lewis W.H."/>
            <person name="Spang A."/>
            <person name="Guy L."/>
            <person name="Embley M.T."/>
            <person name="Ettema T.J.G."/>
        </authorList>
    </citation>
    <scope>NUCLEOTIDE SEQUENCE [LARGE SCALE GENOMIC DNA]</scope>
    <source>
        <strain evidence="1">NOE</strain>
    </source>
</reference>
<keyword evidence="2" id="KW-1185">Reference proteome</keyword>
<dbReference type="AlphaFoldDB" id="A0A366M9Q1"/>